<comment type="catalytic activity">
    <reaction evidence="1 13">
        <text>[(1-&gt;4)-alpha-D-glucosyl](n) + phosphate = [(1-&gt;4)-alpha-D-glucosyl](n-1) + alpha-D-glucose 1-phosphate</text>
        <dbReference type="Rhea" id="RHEA:41732"/>
        <dbReference type="Rhea" id="RHEA-COMP:9584"/>
        <dbReference type="Rhea" id="RHEA-COMP:9586"/>
        <dbReference type="ChEBI" id="CHEBI:15444"/>
        <dbReference type="ChEBI" id="CHEBI:43474"/>
        <dbReference type="ChEBI" id="CHEBI:58601"/>
        <dbReference type="EC" id="2.4.1.1"/>
    </reaction>
</comment>
<evidence type="ECO:0000256" key="1">
    <source>
        <dbReference type="ARBA" id="ARBA00001275"/>
    </source>
</evidence>
<dbReference type="FunFam" id="3.40.50.2000:FF:000003">
    <property type="entry name" value="Alpha-1,4 glucan phosphorylase"/>
    <property type="match status" value="1"/>
</dbReference>
<keyword evidence="10 13" id="KW-0119">Carbohydrate metabolism</keyword>
<organism evidence="14 15">
    <name type="scientific">Terrisporobacter hibernicus</name>
    <dbReference type="NCBI Taxonomy" id="2813371"/>
    <lineage>
        <taxon>Bacteria</taxon>
        <taxon>Bacillati</taxon>
        <taxon>Bacillota</taxon>
        <taxon>Clostridia</taxon>
        <taxon>Peptostreptococcales</taxon>
        <taxon>Peptostreptococcaceae</taxon>
        <taxon>Terrisporobacter</taxon>
    </lineage>
</organism>
<proteinExistence type="inferred from homology"/>
<evidence type="ECO:0000313" key="15">
    <source>
        <dbReference type="Proteomes" id="UP001198983"/>
    </source>
</evidence>
<gene>
    <name evidence="14" type="ORF">JW646_11570</name>
</gene>
<evidence type="ECO:0000256" key="4">
    <source>
        <dbReference type="ARBA" id="ARBA00006047"/>
    </source>
</evidence>
<dbReference type="GO" id="GO:0005737">
    <property type="term" value="C:cytoplasm"/>
    <property type="evidence" value="ECO:0007669"/>
    <property type="project" value="UniProtKB-SubCell"/>
</dbReference>
<comment type="similarity">
    <text evidence="4 13">Belongs to the glycogen phosphorylase family.</text>
</comment>
<dbReference type="EMBL" id="CP081135">
    <property type="protein sequence ID" value="UEL46290.1"/>
    <property type="molecule type" value="Genomic_DNA"/>
</dbReference>
<evidence type="ECO:0000256" key="13">
    <source>
        <dbReference type="RuleBase" id="RU000587"/>
    </source>
</evidence>
<dbReference type="EC" id="2.4.1.1" evidence="13"/>
<keyword evidence="5" id="KW-0963">Cytoplasm</keyword>
<dbReference type="PIRSF" id="PIRSF000460">
    <property type="entry name" value="Pprylas_GlgP"/>
    <property type="match status" value="1"/>
</dbReference>
<dbReference type="FunFam" id="3.40.50.2000:FF:000153">
    <property type="entry name" value="Alpha-1,4 glucan phosphorylase"/>
    <property type="match status" value="1"/>
</dbReference>
<keyword evidence="8 13" id="KW-0808">Transferase</keyword>
<feature type="modified residue" description="N6-(pyridoxal phosphate)lysine" evidence="12">
    <location>
        <position position="659"/>
    </location>
</feature>
<dbReference type="GO" id="GO:0008184">
    <property type="term" value="F:glycogen phosphorylase activity"/>
    <property type="evidence" value="ECO:0007669"/>
    <property type="project" value="InterPro"/>
</dbReference>
<evidence type="ECO:0000256" key="10">
    <source>
        <dbReference type="ARBA" id="ARBA00023277"/>
    </source>
</evidence>
<dbReference type="NCBIfam" id="TIGR02093">
    <property type="entry name" value="P_ylase"/>
    <property type="match status" value="1"/>
</dbReference>
<dbReference type="Gene3D" id="3.40.50.2000">
    <property type="entry name" value="Glycogen Phosphorylase B"/>
    <property type="match status" value="2"/>
</dbReference>
<dbReference type="PROSITE" id="PS00102">
    <property type="entry name" value="PHOSPHORYLASE"/>
    <property type="match status" value="1"/>
</dbReference>
<accession>A0AAX2ZD91</accession>
<evidence type="ECO:0000256" key="7">
    <source>
        <dbReference type="ARBA" id="ARBA00022676"/>
    </source>
</evidence>
<dbReference type="PANTHER" id="PTHR11468:SF3">
    <property type="entry name" value="GLYCOGEN PHOSPHORYLASE, LIVER FORM"/>
    <property type="match status" value="1"/>
</dbReference>
<dbReference type="InterPro" id="IPR011833">
    <property type="entry name" value="Glycg_phsphrylas"/>
</dbReference>
<dbReference type="AlphaFoldDB" id="A0AAX2ZD91"/>
<sequence length="818" mass="94759">MITINKKRFKEHFRRKMNNLYAQTLEEASNEELFNVLCYVIKDMISKDWEGSRIYQEKAVFYFSIEFLLGRQLKSNLLNLGFENTVRQGLSELGINLDEIVESEPDPALGNGGLGRLAACFLDSMACVGISGHGYGIRYKYGLFEQKFVNNSQVEVPDNWLINSSYSWETVRPNRALLVKYEGKINFEEDDEGNLKVIHKDYIPVMAMPYDIPIIGYENECINTLRIWKSEIPTRDFGKSSLHAKNQAASYEDALKYKYYAEEISQTLYPNDSNYAGQLLRLKQEYFFVSAGIQDIFRKCRRYKITPQDLPNKIAIHINDTHPALCIPEMMRILLDEEGLSWDESWNITIKVMSYTNHTILCEAMERWSEDIMKKLLPRMYMIIEEINRIYVNNLRKKGYSEEKVKRMAIMYDGEIRMANLCIVSSYSINGVAQLHTKLLKEEVLNDFYEEEPYKFNNKTNGIAHRRWLISSNPELANLIIELIGDKWIKDTSHLKELEKFVDDEKVLNRLEKIKFNNKVRLANYIKENNNITIDPNSIFDVQVKRLHAYKRQLMNILHVLCLYHEILDNGDIELDIQPRTFIFGAKAAPGYYLAKCIIKLINCVANLVNNDPRVKDKIKVVFIENYGVSLAEKIIPAANVSEQISTTTKEASGTSNMKFMMNGALTLATLDGANVEIYQQVGKENMFLFGLSAKQVLDYNKYGGYSSKDLYHSNKLLRRVVDDLVNGFIPGLGKEGREIYDALITYNDEYFVLRDIDEYAESQQKISNLYKDKMKWNKMSLINIANSGIFSSDRTINEYIEDIWFKGCDEDVQNNII</sequence>
<evidence type="ECO:0000313" key="14">
    <source>
        <dbReference type="EMBL" id="UEL46290.1"/>
    </source>
</evidence>
<dbReference type="InterPro" id="IPR035090">
    <property type="entry name" value="Pyridoxal_P_attach_site"/>
</dbReference>
<comment type="function">
    <text evidence="11">Phosphorylase is an important allosteric enzyme in carbohydrate metabolism. Enzymes from different sources differ in their regulatory mechanisms and in their natural substrates. However, all known phosphorylases share catalytic and structural properties.</text>
</comment>
<dbReference type="InterPro" id="IPR000811">
    <property type="entry name" value="Glyco_trans_35"/>
</dbReference>
<dbReference type="Pfam" id="PF00343">
    <property type="entry name" value="Phosphorylase"/>
    <property type="match status" value="1"/>
</dbReference>
<dbReference type="SUPFAM" id="SSF53756">
    <property type="entry name" value="UDP-Glycosyltransferase/glycogen phosphorylase"/>
    <property type="match status" value="1"/>
</dbReference>
<evidence type="ECO:0000256" key="5">
    <source>
        <dbReference type="ARBA" id="ARBA00022490"/>
    </source>
</evidence>
<evidence type="ECO:0000256" key="6">
    <source>
        <dbReference type="ARBA" id="ARBA00022533"/>
    </source>
</evidence>
<dbReference type="GO" id="GO:0005980">
    <property type="term" value="P:glycogen catabolic process"/>
    <property type="evidence" value="ECO:0007669"/>
    <property type="project" value="TreeGrafter"/>
</dbReference>
<comment type="subcellular location">
    <subcellularLocation>
        <location evidence="3">Cytoplasm</location>
    </subcellularLocation>
</comment>
<dbReference type="PANTHER" id="PTHR11468">
    <property type="entry name" value="GLYCOGEN PHOSPHORYLASE"/>
    <property type="match status" value="1"/>
</dbReference>
<dbReference type="GO" id="GO:0030170">
    <property type="term" value="F:pyridoxal phosphate binding"/>
    <property type="evidence" value="ECO:0007669"/>
    <property type="project" value="InterPro"/>
</dbReference>
<evidence type="ECO:0000256" key="12">
    <source>
        <dbReference type="PIRSR" id="PIRSR000460-1"/>
    </source>
</evidence>
<dbReference type="CDD" id="cd04300">
    <property type="entry name" value="GT35_Glycogen_Phosphorylase"/>
    <property type="match status" value="1"/>
</dbReference>
<evidence type="ECO:0000256" key="3">
    <source>
        <dbReference type="ARBA" id="ARBA00004496"/>
    </source>
</evidence>
<evidence type="ECO:0000256" key="9">
    <source>
        <dbReference type="ARBA" id="ARBA00022898"/>
    </source>
</evidence>
<keyword evidence="15" id="KW-1185">Reference proteome</keyword>
<dbReference type="RefSeq" id="WP_228415257.1">
    <property type="nucleotide sequence ID" value="NZ_CP081135.1"/>
</dbReference>
<dbReference type="KEGG" id="tem:JW646_11570"/>
<keyword evidence="6" id="KW-0021">Allosteric enzyme</keyword>
<keyword evidence="7 13" id="KW-0328">Glycosyltransferase</keyword>
<evidence type="ECO:0000256" key="8">
    <source>
        <dbReference type="ARBA" id="ARBA00022679"/>
    </source>
</evidence>
<evidence type="ECO:0000256" key="11">
    <source>
        <dbReference type="ARBA" id="ARBA00025174"/>
    </source>
</evidence>
<keyword evidence="9 12" id="KW-0663">Pyridoxal phosphate</keyword>
<name>A0AAX2ZD91_9FIRM</name>
<dbReference type="Proteomes" id="UP001198983">
    <property type="component" value="Chromosome"/>
</dbReference>
<comment type="cofactor">
    <cofactor evidence="2 13">
        <name>pyridoxal 5'-phosphate</name>
        <dbReference type="ChEBI" id="CHEBI:597326"/>
    </cofactor>
</comment>
<evidence type="ECO:0000256" key="2">
    <source>
        <dbReference type="ARBA" id="ARBA00001933"/>
    </source>
</evidence>
<reference evidence="14 15" key="1">
    <citation type="journal article" date="2023" name="Int. J. Syst. Evol. Microbiol.">
        <title>Terrisporobacter hibernicus sp. nov., isolated from bovine faeces in Northern Ireland.</title>
        <authorList>
            <person name="Mitchell M."/>
            <person name="Nguyen S.V."/>
            <person name="Connor M."/>
            <person name="Fairley D.J."/>
            <person name="Donoghue O."/>
            <person name="Marshall H."/>
            <person name="Koolman L."/>
            <person name="McMullan G."/>
            <person name="Schaffer K.E."/>
            <person name="McGrath J.W."/>
            <person name="Fanning S."/>
        </authorList>
    </citation>
    <scope>NUCLEOTIDE SEQUENCE [LARGE SCALE GENOMIC DNA]</scope>
    <source>
        <strain evidence="14 15">MCA3</strain>
    </source>
</reference>
<comment type="function">
    <text evidence="13">Allosteric enzyme that catalyzes the rate-limiting step in glycogen catabolism, the phosphorolytic cleavage of glycogen to produce glucose-1-phosphate, and plays a central role in maintaining cellular and organismal glucose homeostasis.</text>
</comment>
<protein>
    <recommendedName>
        <fullName evidence="13">Alpha-1,4 glucan phosphorylase</fullName>
        <ecNumber evidence="13">2.4.1.1</ecNumber>
    </recommendedName>
</protein>